<sequence length="537" mass="61354">MNKLSGFILLIAILTACTQPSEFDSDLVNKALENGKQANEGFIRSLDFVNGWLTKTDSITGLIPTNLTNKTDVWEAHNSAADNYAFMVLTAFILDKELYHGAMLDMLNTEQELTSRVESLPDTWSFSKQNFASDELKMGDVIFGTSEYIKDGLIPLNEYIGESPWQDRMMEMLDDLAAYMKEVKDLERYFERTASIEEVNGEMLQTLSRVYWMTGDQKYLEWAIRIGDYYLLGDRDLTQTNYLRIRDHGCEIIGGLSELYVTAHFANPQKKGAYKLPFYALLDRVLEVGRNEDGLFYNAVNPKTGEIADSNIVDNWGYVFDAYYSVYLVDGKEEYREAVLKGFQKLNEKYRDYAWEGTSHDGYADALESGINLYNREPVPELKNWIDSEMQVMFNMQQDDGIIGGWHGDGNFARTAIMYSLWKTRGATLQPWRKDVILGAEQNDGQIYFVITAEKDWTGKLVFDTQRHKTILNLPIDYPRINQFPEWFTANEGENYTLTSSQKELTGTYPTNHLPEGIPVKVAAGETLVIAVKQNLP</sequence>
<dbReference type="KEGG" id="mcos:GM418_11620"/>
<dbReference type="SUPFAM" id="SSF48208">
    <property type="entry name" value="Six-hairpin glycosidases"/>
    <property type="match status" value="1"/>
</dbReference>
<dbReference type="Proteomes" id="UP000428260">
    <property type="component" value="Chromosome"/>
</dbReference>
<evidence type="ECO:0000313" key="2">
    <source>
        <dbReference type="Proteomes" id="UP000428260"/>
    </source>
</evidence>
<dbReference type="RefSeq" id="WP_158866215.1">
    <property type="nucleotide sequence ID" value="NZ_CP046401.1"/>
</dbReference>
<keyword evidence="2" id="KW-1185">Reference proteome</keyword>
<gene>
    <name evidence="1" type="ORF">GM418_11620</name>
</gene>
<dbReference type="InterPro" id="IPR008928">
    <property type="entry name" value="6-hairpin_glycosidase_sf"/>
</dbReference>
<dbReference type="EMBL" id="CP046401">
    <property type="protein sequence ID" value="QGY44280.1"/>
    <property type="molecule type" value="Genomic_DNA"/>
</dbReference>
<evidence type="ECO:0000313" key="1">
    <source>
        <dbReference type="EMBL" id="QGY44280.1"/>
    </source>
</evidence>
<name>A0A6I6JT45_9BACT</name>
<dbReference type="AlphaFoldDB" id="A0A6I6JT45"/>
<organism evidence="1 2">
    <name type="scientific">Maribellus comscasis</name>
    <dbReference type="NCBI Taxonomy" id="2681766"/>
    <lineage>
        <taxon>Bacteria</taxon>
        <taxon>Pseudomonadati</taxon>
        <taxon>Bacteroidota</taxon>
        <taxon>Bacteroidia</taxon>
        <taxon>Marinilabiliales</taxon>
        <taxon>Prolixibacteraceae</taxon>
        <taxon>Maribellus</taxon>
    </lineage>
</organism>
<proteinExistence type="predicted"/>
<accession>A0A6I6JT45</accession>
<dbReference type="PROSITE" id="PS51257">
    <property type="entry name" value="PROKAR_LIPOPROTEIN"/>
    <property type="match status" value="1"/>
</dbReference>
<dbReference type="GO" id="GO:0005975">
    <property type="term" value="P:carbohydrate metabolic process"/>
    <property type="evidence" value="ECO:0007669"/>
    <property type="project" value="InterPro"/>
</dbReference>
<protein>
    <submittedName>
        <fullName evidence="1">Uncharacterized protein</fullName>
    </submittedName>
</protein>
<reference evidence="1 2" key="1">
    <citation type="submission" date="2019-11" db="EMBL/GenBank/DDBJ databases">
        <authorList>
            <person name="Zheng R.K."/>
            <person name="Sun C.M."/>
        </authorList>
    </citation>
    <scope>NUCLEOTIDE SEQUENCE [LARGE SCALE GENOMIC DNA]</scope>
    <source>
        <strain evidence="1 2">WC007</strain>
    </source>
</reference>